<dbReference type="Proteomes" id="UP000644548">
    <property type="component" value="Unassembled WGS sequence"/>
</dbReference>
<gene>
    <name evidence="1" type="ORF">GCM10008960_35800</name>
</gene>
<accession>A0ABQ2SAI4</accession>
<name>A0ABQ2SAI4_9DEIO</name>
<proteinExistence type="predicted"/>
<keyword evidence="2" id="KW-1185">Reference proteome</keyword>
<evidence type="ECO:0000313" key="2">
    <source>
        <dbReference type="Proteomes" id="UP000644548"/>
    </source>
</evidence>
<dbReference type="EMBL" id="BMQN01000016">
    <property type="protein sequence ID" value="GGS06213.1"/>
    <property type="molecule type" value="Genomic_DNA"/>
</dbReference>
<organism evidence="1 2">
    <name type="scientific">Deinococcus sedimenti</name>
    <dbReference type="NCBI Taxonomy" id="1867090"/>
    <lineage>
        <taxon>Bacteria</taxon>
        <taxon>Thermotogati</taxon>
        <taxon>Deinococcota</taxon>
        <taxon>Deinococci</taxon>
        <taxon>Deinococcales</taxon>
        <taxon>Deinococcaceae</taxon>
        <taxon>Deinococcus</taxon>
    </lineage>
</organism>
<dbReference type="InterPro" id="IPR047928">
    <property type="entry name" value="Perm_prefix_1"/>
</dbReference>
<comment type="caution">
    <text evidence="1">The sequence shown here is derived from an EMBL/GenBank/DDBJ whole genome shotgun (WGS) entry which is preliminary data.</text>
</comment>
<protein>
    <submittedName>
        <fullName evidence="1">Uncharacterized protein</fullName>
    </submittedName>
</protein>
<dbReference type="RefSeq" id="WP_189074534.1">
    <property type="nucleotide sequence ID" value="NZ_BMQN01000016.1"/>
</dbReference>
<reference evidence="2" key="1">
    <citation type="journal article" date="2019" name="Int. J. Syst. Evol. Microbiol.">
        <title>The Global Catalogue of Microorganisms (GCM) 10K type strain sequencing project: providing services to taxonomists for standard genome sequencing and annotation.</title>
        <authorList>
            <consortium name="The Broad Institute Genomics Platform"/>
            <consortium name="The Broad Institute Genome Sequencing Center for Infectious Disease"/>
            <person name="Wu L."/>
            <person name="Ma J."/>
        </authorList>
    </citation>
    <scope>NUCLEOTIDE SEQUENCE [LARGE SCALE GENOMIC DNA]</scope>
    <source>
        <strain evidence="2">JCM 31405</strain>
    </source>
</reference>
<sequence>MNQSDLFIRHATRGLWGTRKRDAALELRGAIEDKIYRHQLCGLSAADAERAALRDLGSPHAIARDLNRVHTAPTALRATLLLGVVGLLGVQAVAQIPAVGSAFRTQDLQECRVLSPEEVASLPPGALARLQRVYAQYGGPEGLNAQCKKGAFLFPLLNVTDLLAAMTAAKVPVYAAPSPISTSALVLKGSPDGNPQISYMTELVNGQRYVPSRVLIGFVRSVTAQPFTLTGLTNPVLTIGAARIPVGTAQAPVRTVDILGAGLADARRTDTSLPLPVNVMPIDSTFAFDPAAPQLAVPGQDGEVFAVVQNIRRLNQKAFNGGDQSETLWVRARQNGRIAFTDELTPSIRLVNSQAELDQATARGVKAAVVYRVDTANLQRPVLTVVPAAQVRVAQP</sequence>
<evidence type="ECO:0000313" key="1">
    <source>
        <dbReference type="EMBL" id="GGS06213.1"/>
    </source>
</evidence>
<dbReference type="NCBIfam" id="NF038403">
    <property type="entry name" value="perm_prefix_1"/>
    <property type="match status" value="1"/>
</dbReference>